<organism evidence="2 3">
    <name type="scientific">Hominibacterium faecale</name>
    <dbReference type="NCBI Taxonomy" id="2839743"/>
    <lineage>
        <taxon>Bacteria</taxon>
        <taxon>Bacillati</taxon>
        <taxon>Bacillota</taxon>
        <taxon>Clostridia</taxon>
        <taxon>Peptostreptococcales</taxon>
        <taxon>Anaerovoracaceae</taxon>
        <taxon>Hominibacterium</taxon>
    </lineage>
</organism>
<keyword evidence="1" id="KW-0472">Membrane</keyword>
<gene>
    <name evidence="2" type="ORF">OBO34_06330</name>
</gene>
<feature type="transmembrane region" description="Helical" evidence="1">
    <location>
        <begin position="163"/>
        <end position="183"/>
    </location>
</feature>
<feature type="transmembrane region" description="Helical" evidence="1">
    <location>
        <begin position="281"/>
        <end position="302"/>
    </location>
</feature>
<feature type="transmembrane region" description="Helical" evidence="1">
    <location>
        <begin position="383"/>
        <end position="406"/>
    </location>
</feature>
<dbReference type="Pfam" id="PF13347">
    <property type="entry name" value="MFS_2"/>
    <property type="match status" value="1"/>
</dbReference>
<dbReference type="PANTHER" id="PTHR11328:SF24">
    <property type="entry name" value="MAJOR FACILITATOR SUPERFAMILY (MFS) PROFILE DOMAIN-CONTAINING PROTEIN"/>
    <property type="match status" value="1"/>
</dbReference>
<dbReference type="GO" id="GO:0006814">
    <property type="term" value="P:sodium ion transport"/>
    <property type="evidence" value="ECO:0007669"/>
    <property type="project" value="InterPro"/>
</dbReference>
<dbReference type="AlphaFoldDB" id="A0A9J6QLD5"/>
<feature type="transmembrane region" description="Helical" evidence="1">
    <location>
        <begin position="50"/>
        <end position="71"/>
    </location>
</feature>
<feature type="transmembrane region" description="Helical" evidence="1">
    <location>
        <begin position="189"/>
        <end position="209"/>
    </location>
</feature>
<keyword evidence="1" id="KW-1133">Transmembrane helix</keyword>
<feature type="transmembrane region" description="Helical" evidence="1">
    <location>
        <begin position="119"/>
        <end position="142"/>
    </location>
</feature>
<dbReference type="RefSeq" id="WP_253019697.1">
    <property type="nucleotide sequence ID" value="NZ_JAOSHN010000002.1"/>
</dbReference>
<dbReference type="GO" id="GO:0005886">
    <property type="term" value="C:plasma membrane"/>
    <property type="evidence" value="ECO:0007669"/>
    <property type="project" value="TreeGrafter"/>
</dbReference>
<dbReference type="SUPFAM" id="SSF103473">
    <property type="entry name" value="MFS general substrate transporter"/>
    <property type="match status" value="1"/>
</dbReference>
<comment type="caution">
    <text evidence="2">The sequence shown here is derived from an EMBL/GenBank/DDBJ whole genome shotgun (WGS) entry which is preliminary data.</text>
</comment>
<protein>
    <submittedName>
        <fullName evidence="2">Glycoside-pentoside-hexuronide (GPH):cation symporter</fullName>
    </submittedName>
</protein>
<dbReference type="InterPro" id="IPR039672">
    <property type="entry name" value="MFS_2"/>
</dbReference>
<accession>A0A9J6QLD5</accession>
<feature type="transmembrane region" description="Helical" evidence="1">
    <location>
        <begin position="333"/>
        <end position="362"/>
    </location>
</feature>
<dbReference type="GO" id="GO:0008643">
    <property type="term" value="P:carbohydrate transport"/>
    <property type="evidence" value="ECO:0007669"/>
    <property type="project" value="InterPro"/>
</dbReference>
<dbReference type="InterPro" id="IPR036259">
    <property type="entry name" value="MFS_trans_sf"/>
</dbReference>
<feature type="transmembrane region" description="Helical" evidence="1">
    <location>
        <begin position="309"/>
        <end position="327"/>
    </location>
</feature>
<keyword evidence="1" id="KW-0812">Transmembrane</keyword>
<keyword evidence="3" id="KW-1185">Reference proteome</keyword>
<evidence type="ECO:0000313" key="3">
    <source>
        <dbReference type="Proteomes" id="UP001065549"/>
    </source>
</evidence>
<dbReference type="GO" id="GO:0015293">
    <property type="term" value="F:symporter activity"/>
    <property type="evidence" value="ECO:0007669"/>
    <property type="project" value="InterPro"/>
</dbReference>
<dbReference type="InterPro" id="IPR001927">
    <property type="entry name" value="Na/Gal_symport"/>
</dbReference>
<dbReference type="Gene3D" id="1.20.1250.20">
    <property type="entry name" value="MFS general substrate transporter like domains"/>
    <property type="match status" value="2"/>
</dbReference>
<feature type="transmembrane region" description="Helical" evidence="1">
    <location>
        <begin position="418"/>
        <end position="441"/>
    </location>
</feature>
<dbReference type="PANTHER" id="PTHR11328">
    <property type="entry name" value="MAJOR FACILITATOR SUPERFAMILY DOMAIN-CONTAINING PROTEIN"/>
    <property type="match status" value="1"/>
</dbReference>
<name>A0A9J6QLD5_9FIRM</name>
<dbReference type="EMBL" id="JAOSHN010000002">
    <property type="protein sequence ID" value="MCU7377969.1"/>
    <property type="molecule type" value="Genomic_DNA"/>
</dbReference>
<dbReference type="Proteomes" id="UP001065549">
    <property type="component" value="Unassembled WGS sequence"/>
</dbReference>
<feature type="transmembrane region" description="Helical" evidence="1">
    <location>
        <begin position="244"/>
        <end position="269"/>
    </location>
</feature>
<feature type="transmembrane region" description="Helical" evidence="1">
    <location>
        <begin position="21"/>
        <end position="44"/>
    </location>
</feature>
<reference evidence="2" key="1">
    <citation type="submission" date="2022-09" db="EMBL/GenBank/DDBJ databases">
        <title>Culturomic study of gut microbiota in children with autism spectrum disorder.</title>
        <authorList>
            <person name="Efimov B.A."/>
            <person name="Chaplin A.V."/>
            <person name="Sokolova S.R."/>
            <person name="Pikina A.P."/>
            <person name="Korzhanova M."/>
            <person name="Belova V."/>
            <person name="Korostin D."/>
        </authorList>
    </citation>
    <scope>NUCLEOTIDE SEQUENCE</scope>
    <source>
        <strain evidence="2">ASD5510</strain>
    </source>
</reference>
<dbReference type="NCBIfam" id="TIGR00792">
    <property type="entry name" value="gph"/>
    <property type="match status" value="1"/>
</dbReference>
<feature type="transmembrane region" description="Helical" evidence="1">
    <location>
        <begin position="92"/>
        <end position="113"/>
    </location>
</feature>
<sequence length="461" mass="50539">MNKKMNMQDSPMQPVTTFSEIFRYGFGGATLNIIYFVYASYVIFFWTDYALVPAAAAGVIYSLGRVFCAITDPIAGIISDRTNTRFGKYRPYLMVTTPVVVILFFLLFTNFEISATAKVALYSIIYIVFCINYELQTVTYEAQVPSMSSDLSKRNFVVMSRQVLGTGFGYSAMALVPIFLKAFGDDEKGWHITIGIFAAAAFLCMLLSLSGSKKHDLPMPRQDKKQEKGYLKEDLKKVLTTKPLLLLIASFGCVILAFEVISATNIYVFKYAVGNEAAFSVVSFATLPAAIAGAFLTPFLVAKFGKKQIFILAGIMSLIKPMIFLLFDPFDSMTVLIILYMIQQYFQVTMIVTVWTMVADCVEYVALTKNVYSAGLATSCNTFMLNFGGIVAGLAVGGLLTLAGYTGADMASSATINGIIWINAGIPGAAFLIACIVLKFYTVNNRILQELGANIGKQVVK</sequence>
<proteinExistence type="predicted"/>
<evidence type="ECO:0000256" key="1">
    <source>
        <dbReference type="SAM" id="Phobius"/>
    </source>
</evidence>
<evidence type="ECO:0000313" key="2">
    <source>
        <dbReference type="EMBL" id="MCU7377969.1"/>
    </source>
</evidence>